<sequence>MDTGNNNNLPTFLKCNFPPYDKDFIGGLAIGRFSDGRVPSDLIDNLAIYLAQSHRYDRTSYANFLADSAVKFVRELHKLGARKIGVFSAMPVGCVPIQRTVFGGIFRRGCVKPLNNMAKQFNSRLFPALDSLDKELDGIILDIDVYDTLFDMIQHPKKYGSEVSDKGCCGVGSLVISYMCNTLNPVNCYNSLAYVFWDSYHPTERAYQMIVDKLLNKY</sequence>
<keyword evidence="3" id="KW-0378">Hydrolase</keyword>
<keyword evidence="5" id="KW-1185">Reference proteome</keyword>
<organism evidence="4 5">
    <name type="scientific">Arabis nemorensis</name>
    <dbReference type="NCBI Taxonomy" id="586526"/>
    <lineage>
        <taxon>Eukaryota</taxon>
        <taxon>Viridiplantae</taxon>
        <taxon>Streptophyta</taxon>
        <taxon>Embryophyta</taxon>
        <taxon>Tracheophyta</taxon>
        <taxon>Spermatophyta</taxon>
        <taxon>Magnoliopsida</taxon>
        <taxon>eudicotyledons</taxon>
        <taxon>Gunneridae</taxon>
        <taxon>Pentapetalae</taxon>
        <taxon>rosids</taxon>
        <taxon>malvids</taxon>
        <taxon>Brassicales</taxon>
        <taxon>Brassicaceae</taxon>
        <taxon>Arabideae</taxon>
        <taxon>Arabis</taxon>
    </lineage>
</organism>
<name>A0A565B6L2_9BRAS</name>
<protein>
    <submittedName>
        <fullName evidence="4">Uncharacterized protein</fullName>
    </submittedName>
</protein>
<evidence type="ECO:0000313" key="4">
    <source>
        <dbReference type="EMBL" id="VVA97292.1"/>
    </source>
</evidence>
<evidence type="ECO:0000256" key="2">
    <source>
        <dbReference type="ARBA" id="ARBA00022729"/>
    </source>
</evidence>
<dbReference type="OrthoDB" id="1600564at2759"/>
<evidence type="ECO:0000313" key="5">
    <source>
        <dbReference type="Proteomes" id="UP000489600"/>
    </source>
</evidence>
<dbReference type="Pfam" id="PF00657">
    <property type="entry name" value="Lipase_GDSL"/>
    <property type="match status" value="1"/>
</dbReference>
<proteinExistence type="inferred from homology"/>
<dbReference type="Proteomes" id="UP000489600">
    <property type="component" value="Unassembled WGS sequence"/>
</dbReference>
<evidence type="ECO:0000256" key="1">
    <source>
        <dbReference type="ARBA" id="ARBA00008668"/>
    </source>
</evidence>
<keyword evidence="2" id="KW-0732">Signal</keyword>
<accession>A0A565B6L2</accession>
<dbReference type="Gene3D" id="3.40.50.1110">
    <property type="entry name" value="SGNH hydrolase"/>
    <property type="match status" value="1"/>
</dbReference>
<gene>
    <name evidence="4" type="ORF">ANE_LOCUS7737</name>
</gene>
<dbReference type="PANTHER" id="PTHR45642:SF65">
    <property type="entry name" value="BNAA02G25900D PROTEIN"/>
    <property type="match status" value="1"/>
</dbReference>
<dbReference type="EMBL" id="CABITT030000003">
    <property type="protein sequence ID" value="VVA97292.1"/>
    <property type="molecule type" value="Genomic_DNA"/>
</dbReference>
<dbReference type="GO" id="GO:0005576">
    <property type="term" value="C:extracellular region"/>
    <property type="evidence" value="ECO:0007669"/>
    <property type="project" value="TreeGrafter"/>
</dbReference>
<dbReference type="AlphaFoldDB" id="A0A565B6L2"/>
<evidence type="ECO:0000256" key="3">
    <source>
        <dbReference type="ARBA" id="ARBA00022801"/>
    </source>
</evidence>
<comment type="caution">
    <text evidence="4">The sequence shown here is derived from an EMBL/GenBank/DDBJ whole genome shotgun (WGS) entry which is preliminary data.</text>
</comment>
<reference evidence="4" key="1">
    <citation type="submission" date="2019-07" db="EMBL/GenBank/DDBJ databases">
        <authorList>
            <person name="Dittberner H."/>
        </authorList>
    </citation>
    <scope>NUCLEOTIDE SEQUENCE [LARGE SCALE GENOMIC DNA]</scope>
</reference>
<dbReference type="InterPro" id="IPR050592">
    <property type="entry name" value="GDSL_lipolytic_enzyme"/>
</dbReference>
<dbReference type="InterPro" id="IPR036514">
    <property type="entry name" value="SGNH_hydro_sf"/>
</dbReference>
<comment type="similarity">
    <text evidence="1">Belongs to the 'GDSL' lipolytic enzyme family.</text>
</comment>
<dbReference type="InterPro" id="IPR001087">
    <property type="entry name" value="GDSL"/>
</dbReference>
<dbReference type="GO" id="GO:0016788">
    <property type="term" value="F:hydrolase activity, acting on ester bonds"/>
    <property type="evidence" value="ECO:0007669"/>
    <property type="project" value="InterPro"/>
</dbReference>
<dbReference type="PANTHER" id="PTHR45642">
    <property type="entry name" value="GDSL ESTERASE/LIPASE EXL3"/>
    <property type="match status" value="1"/>
</dbReference>